<organism evidence="1 2">
    <name type="scientific">Mycoplana dimorpha</name>
    <dbReference type="NCBI Taxonomy" id="28320"/>
    <lineage>
        <taxon>Bacteria</taxon>
        <taxon>Pseudomonadati</taxon>
        <taxon>Pseudomonadota</taxon>
        <taxon>Alphaproteobacteria</taxon>
        <taxon>Hyphomicrobiales</taxon>
        <taxon>Rhizobiaceae</taxon>
        <taxon>Mycoplana</taxon>
    </lineage>
</organism>
<dbReference type="Pfam" id="PF07799">
    <property type="entry name" value="DUF1643"/>
    <property type="match status" value="1"/>
</dbReference>
<name>A0A2T5AZK7_MYCDI</name>
<comment type="caution">
    <text evidence="1">The sequence shown here is derived from an EMBL/GenBank/DDBJ whole genome shotgun (WGS) entry which is preliminary data.</text>
</comment>
<reference evidence="1 2" key="1">
    <citation type="submission" date="2018-04" db="EMBL/GenBank/DDBJ databases">
        <title>Genomic Encyclopedia of Type Strains, Phase IV (KMG-IV): sequencing the most valuable type-strain genomes for metagenomic binning, comparative biology and taxonomic classification.</title>
        <authorList>
            <person name="Goeker M."/>
        </authorList>
    </citation>
    <scope>NUCLEOTIDE SEQUENCE [LARGE SCALE GENOMIC DNA]</scope>
    <source>
        <strain evidence="1 2">DSM 7138</strain>
    </source>
</reference>
<dbReference type="EMBL" id="PZZZ01000008">
    <property type="protein sequence ID" value="PTM92176.1"/>
    <property type="molecule type" value="Genomic_DNA"/>
</dbReference>
<dbReference type="InterPro" id="IPR012441">
    <property type="entry name" value="DUF1643"/>
</dbReference>
<evidence type="ECO:0000313" key="1">
    <source>
        <dbReference type="EMBL" id="PTM92176.1"/>
    </source>
</evidence>
<evidence type="ECO:0000313" key="2">
    <source>
        <dbReference type="Proteomes" id="UP000241247"/>
    </source>
</evidence>
<protein>
    <recommendedName>
        <fullName evidence="3">DUF1643 domain-containing protein</fullName>
    </recommendedName>
</protein>
<dbReference type="AlphaFoldDB" id="A0A2T5AZK7"/>
<keyword evidence="2" id="KW-1185">Reference proteome</keyword>
<gene>
    <name evidence="1" type="ORF">C7449_108225</name>
</gene>
<dbReference type="RefSeq" id="WP_210204756.1">
    <property type="nucleotide sequence ID" value="NZ_JBHEEX010000004.1"/>
</dbReference>
<dbReference type="Proteomes" id="UP000241247">
    <property type="component" value="Unassembled WGS sequence"/>
</dbReference>
<sequence length="198" mass="21326">MPRWHRLRPIAVTAVNAAPLPGDCFGAAVFSSCGRYRYALARRWSDQPGRIVWIMLNPSRASATRDDPTIRRCTAFSQSWGYGGMTVVNLYALCTADPDELHRADDPVGPENDLHVARACAWALSATTGRHDVIAAWGAHPLAAARAGLVLSIAGLRVDCIGTTTAGHPRHPLYVPSSQPRLAFPACGRHRAPPSSVV</sequence>
<accession>A0A2T5AZK7</accession>
<proteinExistence type="predicted"/>
<evidence type="ECO:0008006" key="3">
    <source>
        <dbReference type="Google" id="ProtNLM"/>
    </source>
</evidence>